<evidence type="ECO:0000313" key="2">
    <source>
        <dbReference type="EMBL" id="MBF0597731.1"/>
    </source>
</evidence>
<dbReference type="InterPro" id="IPR002491">
    <property type="entry name" value="ABC_transptr_periplasmic_BD"/>
</dbReference>
<dbReference type="Gene3D" id="3.40.50.1980">
    <property type="entry name" value="Nitrogenase molybdenum iron protein domain"/>
    <property type="match status" value="2"/>
</dbReference>
<dbReference type="InterPro" id="IPR050902">
    <property type="entry name" value="ABC_Transporter_SBP"/>
</dbReference>
<dbReference type="PANTHER" id="PTHR30535:SF34">
    <property type="entry name" value="MOLYBDATE-BINDING PROTEIN MOLA"/>
    <property type="match status" value="1"/>
</dbReference>
<reference evidence="2" key="1">
    <citation type="submission" date="2020-10" db="EMBL/GenBank/DDBJ databases">
        <authorList>
            <person name="Lu T."/>
            <person name="Wang Q."/>
            <person name="Han X."/>
        </authorList>
    </citation>
    <scope>NUCLEOTIDE SEQUENCE</scope>
    <source>
        <strain evidence="2">WQ 117</strain>
    </source>
</reference>
<dbReference type="AlphaFoldDB" id="A0A8J7FWA7"/>
<evidence type="ECO:0000313" key="3">
    <source>
        <dbReference type="Proteomes" id="UP000608754"/>
    </source>
</evidence>
<comment type="caution">
    <text evidence="2">The sequence shown here is derived from an EMBL/GenBank/DDBJ whole genome shotgun (WGS) entry which is preliminary data.</text>
</comment>
<dbReference type="PANTHER" id="PTHR30535">
    <property type="entry name" value="VITAMIN B12-BINDING PROTEIN"/>
    <property type="match status" value="1"/>
</dbReference>
<dbReference type="PROSITE" id="PS51257">
    <property type="entry name" value="PROKAR_LIPOPROTEIN"/>
    <property type="match status" value="1"/>
</dbReference>
<accession>A0A8J7FWA7</accession>
<dbReference type="SUPFAM" id="SSF53807">
    <property type="entry name" value="Helical backbone' metal receptor"/>
    <property type="match status" value="1"/>
</dbReference>
<gene>
    <name evidence="2" type="ORF">IM532_09765</name>
</gene>
<dbReference type="EMBL" id="JADGIK010000006">
    <property type="protein sequence ID" value="MBF0597731.1"/>
    <property type="molecule type" value="Genomic_DNA"/>
</dbReference>
<evidence type="ECO:0000259" key="1">
    <source>
        <dbReference type="PROSITE" id="PS50983"/>
    </source>
</evidence>
<dbReference type="GO" id="GO:0071281">
    <property type="term" value="P:cellular response to iron ion"/>
    <property type="evidence" value="ECO:0007669"/>
    <property type="project" value="TreeGrafter"/>
</dbReference>
<dbReference type="RefSeq" id="WP_194183277.1">
    <property type="nucleotide sequence ID" value="NZ_JADGIK010000006.1"/>
</dbReference>
<sequence length="352" mass="40164">MTKKLFVTTILFSFFACTNTKDENKSSDLFELNFAKNITIQETNNSLIIESNGNKTVFLEAELPISKIMVETTAAIAYLDELEAISTIRGVVDADYIYNTKIGDKIAHKSILEIGNSNELYVETILKHRPQLIIASSNPTLAKYHEQLEQNGVKILYIDEYKENDPLGRLEYIKVFGKILKKDQLAKSKFENTSNKYDSIKTIIQSKGTGNVSTLVNSMYGDIWYLPPGNALQAKLIEDAKGNYIYHDETGKNALNLTFEEVYAAGKNATHWINPTYENLAQMKAAYPNYIWFDAYKNGEIYNSNKRSLPNGAQDYYETGIVRPDIILNDLGKIFYPNLFPNYELYFYQQLK</sequence>
<name>A0A8J7FWA7_9FLAO</name>
<dbReference type="Pfam" id="PF01497">
    <property type="entry name" value="Peripla_BP_2"/>
    <property type="match status" value="1"/>
</dbReference>
<proteinExistence type="predicted"/>
<keyword evidence="3" id="KW-1185">Reference proteome</keyword>
<protein>
    <submittedName>
        <fullName evidence="2">ABC transporter substrate-binding protein</fullName>
    </submittedName>
</protein>
<organism evidence="2 3">
    <name type="scientific">Faecalibacter rhinopitheci</name>
    <dbReference type="NCBI Taxonomy" id="2779678"/>
    <lineage>
        <taxon>Bacteria</taxon>
        <taxon>Pseudomonadati</taxon>
        <taxon>Bacteroidota</taxon>
        <taxon>Flavobacteriia</taxon>
        <taxon>Flavobacteriales</taxon>
        <taxon>Weeksellaceae</taxon>
        <taxon>Faecalibacter</taxon>
    </lineage>
</organism>
<dbReference type="PROSITE" id="PS50983">
    <property type="entry name" value="FE_B12_PBP"/>
    <property type="match status" value="1"/>
</dbReference>
<dbReference type="Proteomes" id="UP000608754">
    <property type="component" value="Unassembled WGS sequence"/>
</dbReference>
<feature type="domain" description="Fe/B12 periplasmic-binding" evidence="1">
    <location>
        <begin position="67"/>
        <end position="339"/>
    </location>
</feature>